<accession>Q53C61</accession>
<protein>
    <submittedName>
        <fullName evidence="2">Putative replication protein</fullName>
    </submittedName>
</protein>
<reference evidence="2" key="1">
    <citation type="journal article" date="2008" name="J. Bacteriol.">
        <title>Precise determination, cross-recognition, and functional analysis of the double-strand origins of the rolling-circle replication plasmids in haloarchaea.</title>
        <authorList>
            <person name="Zhou L."/>
            <person name="Zhou M."/>
            <person name="Sun C."/>
            <person name="Han J."/>
            <person name="Lu Q."/>
            <person name="Zhou J."/>
            <person name="Xiang H."/>
        </authorList>
    </citation>
    <scope>NUCLEOTIDE SEQUENCE</scope>
    <source>
        <strain evidence="2">CX2021</strain>
        <plasmid evidence="2">pZMX201</plasmid>
    </source>
</reference>
<evidence type="ECO:0000313" key="2">
    <source>
        <dbReference type="EMBL" id="AAU01008.1"/>
    </source>
</evidence>
<dbReference type="RefSeq" id="WP_011266120.1">
    <property type="nucleotide sequence ID" value="NC_006996.1"/>
</dbReference>
<geneLocation type="plasmid" evidence="2">
    <name>pZMX201</name>
</geneLocation>
<sequence length="386" mass="43220">MGAKHGSPRATGPNGPESRAEAVVVSSAGKPEDSASRLSKTNRTTAENEGWEPSDRRSRKQPLTERDGVTLRDEVRDLLDLQGDRPVDWNRAISRFRSYIEDKEDVKAVFESEDGQTARGSDPHRFHPDYAAKQYAKLKDLERGVSEEFGKRLHTAMLTFTASSRPNGQPIPPVDHLDELLASWDALTTALDRVLGDRRYARLGILEPHPGDGVNNGYLHIHVAVFIDGKVEQEDFAPVIRSHVNNCEYATEDAHDPTSEDTISIRHAGLDRDPKRDHAQFEGIEYDSDVIGELAIYLAEYLGTFGDDDPLEEPEHVQASNTLLWVTNRQRWRPCQTAQQYMKYEPPESDSEWRLIGVEKEGDLYPCDNSGGGVETFTTSSDPPPD</sequence>
<feature type="compositionally biased region" description="Polar residues" evidence="1">
    <location>
        <begin position="376"/>
        <end position="386"/>
    </location>
</feature>
<feature type="region of interest" description="Disordered" evidence="1">
    <location>
        <begin position="1"/>
        <end position="68"/>
    </location>
</feature>
<evidence type="ECO:0000256" key="1">
    <source>
        <dbReference type="SAM" id="MobiDB-lite"/>
    </source>
</evidence>
<dbReference type="InterPro" id="IPR009870">
    <property type="entry name" value="DUF1424"/>
</dbReference>
<proteinExistence type="predicted"/>
<gene>
    <name evidence="2" type="primary">rep</name>
</gene>
<keyword evidence="2" id="KW-0614">Plasmid</keyword>
<organism evidence="2">
    <name type="scientific">Natrinema sp. CX2021</name>
    <dbReference type="NCBI Taxonomy" id="290611"/>
    <lineage>
        <taxon>Archaea</taxon>
        <taxon>Methanobacteriati</taxon>
        <taxon>Methanobacteriota</taxon>
        <taxon>Stenosarchaea group</taxon>
        <taxon>Halobacteria</taxon>
        <taxon>Halobacteriales</taxon>
        <taxon>Natrialbaceae</taxon>
        <taxon>Natrinema</taxon>
    </lineage>
</organism>
<dbReference type="AlphaFoldDB" id="Q53C61"/>
<dbReference type="EMBL" id="AY588480">
    <property type="protein sequence ID" value="AAU01008.1"/>
    <property type="molecule type" value="Genomic_DNA"/>
</dbReference>
<dbReference type="Pfam" id="PF07232">
    <property type="entry name" value="DUF1424"/>
    <property type="match status" value="1"/>
</dbReference>
<feature type="region of interest" description="Disordered" evidence="1">
    <location>
        <begin position="364"/>
        <end position="386"/>
    </location>
</feature>
<feature type="compositionally biased region" description="Polar residues" evidence="1">
    <location>
        <begin position="36"/>
        <end position="47"/>
    </location>
</feature>
<name>Q53C61_9EURY</name>